<dbReference type="InParanoid" id="A0A165K0P8"/>
<dbReference type="EMBL" id="KV423916">
    <property type="protein sequence ID" value="KZT62513.1"/>
    <property type="molecule type" value="Genomic_DNA"/>
</dbReference>
<accession>A0A165K0P8</accession>
<evidence type="ECO:0000313" key="2">
    <source>
        <dbReference type="Proteomes" id="UP000076842"/>
    </source>
</evidence>
<dbReference type="AlphaFoldDB" id="A0A165K0P8"/>
<evidence type="ECO:0000313" key="1">
    <source>
        <dbReference type="EMBL" id="KZT62513.1"/>
    </source>
</evidence>
<sequence>MSSGAGHGLPPRGLKLHVRLRSPLPGPQSRPDAAKTNLALPPAVRHSMYVRSQLPTASRTWIPDPGSRCRPLPSGAQSRVGLIHQQPPRRLDSGIVTLHTRLAMQNLVELGGDRSAEWRSAGCAPNGLSAGAIQAARPTADPEPGPLLRSFEPQHAVLDLGVLNPHRTVDLSIQLRQPMTRNCSALHAGLLRPARSRSIPPRVRAEMVLTGEPGRHVLLARIAGGRWQMSRPADKRRV</sequence>
<dbReference type="Proteomes" id="UP000076842">
    <property type="component" value="Unassembled WGS sequence"/>
</dbReference>
<keyword evidence="2" id="KW-1185">Reference proteome</keyword>
<organism evidence="1 2">
    <name type="scientific">Calocera cornea HHB12733</name>
    <dbReference type="NCBI Taxonomy" id="1353952"/>
    <lineage>
        <taxon>Eukaryota</taxon>
        <taxon>Fungi</taxon>
        <taxon>Dikarya</taxon>
        <taxon>Basidiomycota</taxon>
        <taxon>Agaricomycotina</taxon>
        <taxon>Dacrymycetes</taxon>
        <taxon>Dacrymycetales</taxon>
        <taxon>Dacrymycetaceae</taxon>
        <taxon>Calocera</taxon>
    </lineage>
</organism>
<protein>
    <submittedName>
        <fullName evidence="1">Uncharacterized protein</fullName>
    </submittedName>
</protein>
<gene>
    <name evidence="1" type="ORF">CALCODRAFT_205215</name>
</gene>
<reference evidence="1 2" key="1">
    <citation type="journal article" date="2016" name="Mol. Biol. Evol.">
        <title>Comparative Genomics of Early-Diverging Mushroom-Forming Fungi Provides Insights into the Origins of Lignocellulose Decay Capabilities.</title>
        <authorList>
            <person name="Nagy L.G."/>
            <person name="Riley R."/>
            <person name="Tritt A."/>
            <person name="Adam C."/>
            <person name="Daum C."/>
            <person name="Floudas D."/>
            <person name="Sun H."/>
            <person name="Yadav J.S."/>
            <person name="Pangilinan J."/>
            <person name="Larsson K.H."/>
            <person name="Matsuura K."/>
            <person name="Barry K."/>
            <person name="Labutti K."/>
            <person name="Kuo R."/>
            <person name="Ohm R.A."/>
            <person name="Bhattacharya S.S."/>
            <person name="Shirouzu T."/>
            <person name="Yoshinaga Y."/>
            <person name="Martin F.M."/>
            <person name="Grigoriev I.V."/>
            <person name="Hibbett D.S."/>
        </authorList>
    </citation>
    <scope>NUCLEOTIDE SEQUENCE [LARGE SCALE GENOMIC DNA]</scope>
    <source>
        <strain evidence="1 2">HHB12733</strain>
    </source>
</reference>
<proteinExistence type="predicted"/>
<name>A0A165K0P8_9BASI</name>